<dbReference type="OrthoDB" id="710198at2"/>
<dbReference type="EMBL" id="FOQO01000001">
    <property type="protein sequence ID" value="SFH75529.1"/>
    <property type="molecule type" value="Genomic_DNA"/>
</dbReference>
<dbReference type="AlphaFoldDB" id="A0A1I3CMQ7"/>
<proteinExistence type="predicted"/>
<organism evidence="1 2">
    <name type="scientific">Parapedobacter indicus</name>
    <dbReference type="NCBI Taxonomy" id="1477437"/>
    <lineage>
        <taxon>Bacteria</taxon>
        <taxon>Pseudomonadati</taxon>
        <taxon>Bacteroidota</taxon>
        <taxon>Sphingobacteriia</taxon>
        <taxon>Sphingobacteriales</taxon>
        <taxon>Sphingobacteriaceae</taxon>
        <taxon>Parapedobacter</taxon>
    </lineage>
</organism>
<accession>A0A1I3CMQ7</accession>
<dbReference type="RefSeq" id="WP_090622510.1">
    <property type="nucleotide sequence ID" value="NZ_FOQO01000001.1"/>
</dbReference>
<evidence type="ECO:0000313" key="2">
    <source>
        <dbReference type="Proteomes" id="UP000198670"/>
    </source>
</evidence>
<dbReference type="Proteomes" id="UP000198670">
    <property type="component" value="Unassembled WGS sequence"/>
</dbReference>
<reference evidence="1 2" key="1">
    <citation type="submission" date="2016-10" db="EMBL/GenBank/DDBJ databases">
        <authorList>
            <person name="de Groot N.N."/>
        </authorList>
    </citation>
    <scope>NUCLEOTIDE SEQUENCE [LARGE SCALE GENOMIC DNA]</scope>
    <source>
        <strain evidence="1 2">RK1</strain>
    </source>
</reference>
<gene>
    <name evidence="1" type="ORF">SAMN05444682_10197</name>
</gene>
<sequence length="114" mass="13568">MKNLVENLNSNLSNINFHLVNLDQAARMLIESGLLEQMTEYLPELIAFIRRTFPKDEPKMHLPEVLKYLGVSERTYYRRIADGKLIPRKWEGPDFFYPSDLEKERKESKRRGRI</sequence>
<protein>
    <recommendedName>
        <fullName evidence="3">Helix-turn-helix domain-containing protein</fullName>
    </recommendedName>
</protein>
<evidence type="ECO:0008006" key="3">
    <source>
        <dbReference type="Google" id="ProtNLM"/>
    </source>
</evidence>
<name>A0A1I3CMQ7_9SPHI</name>
<keyword evidence="2" id="KW-1185">Reference proteome</keyword>
<evidence type="ECO:0000313" key="1">
    <source>
        <dbReference type="EMBL" id="SFH75529.1"/>
    </source>
</evidence>
<dbReference type="STRING" id="1477437.SAMN05444682_10197"/>